<dbReference type="EC" id="2.7.7.65" evidence="1"/>
<protein>
    <recommendedName>
        <fullName evidence="1">diguanylate cyclase</fullName>
        <ecNumber evidence="1">2.7.7.65</ecNumber>
    </recommendedName>
</protein>
<dbReference type="InterPro" id="IPR043128">
    <property type="entry name" value="Rev_trsase/Diguanyl_cyclase"/>
</dbReference>
<dbReference type="EMBL" id="CP115174">
    <property type="protein sequence ID" value="WBO22915.1"/>
    <property type="molecule type" value="Genomic_DNA"/>
</dbReference>
<keyword evidence="4" id="KW-0812">Transmembrane</keyword>
<keyword evidence="4" id="KW-0472">Membrane</keyword>
<dbReference type="SUPFAM" id="SSF55073">
    <property type="entry name" value="Nucleotide cyclase"/>
    <property type="match status" value="1"/>
</dbReference>
<name>A0ABY7NN13_9SPHN</name>
<sequence>MFRAALIVGATSIVALLCELVSHSGVGAATGEWLSWIKIAVGLIGLAALAVGAPLAIRELGARRVMAADALRARREVEQLFRMTDMLQSASGHDDANAVLRATASGLLAGCGGALYVFNNSRDRLDLSTTWGWPDDAPLPEAVPPAHCWALKRGKSHVNRIGTAALRCEHLADHVEVLELPMMARGEVYGLLCLQADGEQAQEKLEAAAPLASAIADTMSLTLANIALREKLRTQALRDPLTGLYNRRYMEDVLERSACLAERNNGELSVLMIDLDHFKHLNDAHGHAVGDAVLRQVSAVIVGAIRPCDVACRYGGEELLIVLPDCSLDDAMAMAETLRSRIENLSDNHGRNVTASFGVAAMPTSSATVADLVSDADAALYGAKRGGRNRVLSAPRRRGSGLDPAPAAASGVIRIG</sequence>
<dbReference type="InterPro" id="IPR029787">
    <property type="entry name" value="Nucleotide_cyclase"/>
</dbReference>
<dbReference type="SUPFAM" id="SSF55781">
    <property type="entry name" value="GAF domain-like"/>
    <property type="match status" value="1"/>
</dbReference>
<evidence type="ECO:0000256" key="2">
    <source>
        <dbReference type="ARBA" id="ARBA00034247"/>
    </source>
</evidence>
<feature type="domain" description="GGDEF" evidence="5">
    <location>
        <begin position="266"/>
        <end position="396"/>
    </location>
</feature>
<evidence type="ECO:0000313" key="6">
    <source>
        <dbReference type="EMBL" id="WBO22915.1"/>
    </source>
</evidence>
<dbReference type="InterPro" id="IPR029016">
    <property type="entry name" value="GAF-like_dom_sf"/>
</dbReference>
<organism evidence="6 7">
    <name type="scientific">Sphingomonas abietis</name>
    <dbReference type="NCBI Taxonomy" id="3012344"/>
    <lineage>
        <taxon>Bacteria</taxon>
        <taxon>Pseudomonadati</taxon>
        <taxon>Pseudomonadota</taxon>
        <taxon>Alphaproteobacteria</taxon>
        <taxon>Sphingomonadales</taxon>
        <taxon>Sphingomonadaceae</taxon>
        <taxon>Sphingomonas</taxon>
    </lineage>
</organism>
<dbReference type="PROSITE" id="PS50887">
    <property type="entry name" value="GGDEF"/>
    <property type="match status" value="1"/>
</dbReference>
<feature type="region of interest" description="Disordered" evidence="3">
    <location>
        <begin position="393"/>
        <end position="416"/>
    </location>
</feature>
<dbReference type="SMART" id="SM00065">
    <property type="entry name" value="GAF"/>
    <property type="match status" value="1"/>
</dbReference>
<dbReference type="NCBIfam" id="TIGR00254">
    <property type="entry name" value="GGDEF"/>
    <property type="match status" value="1"/>
</dbReference>
<dbReference type="InterPro" id="IPR050469">
    <property type="entry name" value="Diguanylate_Cyclase"/>
</dbReference>
<dbReference type="PANTHER" id="PTHR45138">
    <property type="entry name" value="REGULATORY COMPONENTS OF SENSORY TRANSDUCTION SYSTEM"/>
    <property type="match status" value="1"/>
</dbReference>
<feature type="transmembrane region" description="Helical" evidence="4">
    <location>
        <begin position="37"/>
        <end position="57"/>
    </location>
</feature>
<dbReference type="Gene3D" id="3.30.450.40">
    <property type="match status" value="1"/>
</dbReference>
<gene>
    <name evidence="6" type="ORF">PBT88_01855</name>
</gene>
<evidence type="ECO:0000256" key="4">
    <source>
        <dbReference type="SAM" id="Phobius"/>
    </source>
</evidence>
<accession>A0ABY7NN13</accession>
<dbReference type="InterPro" id="IPR003018">
    <property type="entry name" value="GAF"/>
</dbReference>
<keyword evidence="7" id="KW-1185">Reference proteome</keyword>
<comment type="catalytic activity">
    <reaction evidence="2">
        <text>2 GTP = 3',3'-c-di-GMP + 2 diphosphate</text>
        <dbReference type="Rhea" id="RHEA:24898"/>
        <dbReference type="ChEBI" id="CHEBI:33019"/>
        <dbReference type="ChEBI" id="CHEBI:37565"/>
        <dbReference type="ChEBI" id="CHEBI:58805"/>
        <dbReference type="EC" id="2.7.7.65"/>
    </reaction>
</comment>
<keyword evidence="4" id="KW-1133">Transmembrane helix</keyword>
<reference evidence="6 7" key="1">
    <citation type="submission" date="2022-12" db="EMBL/GenBank/DDBJ databases">
        <title>Sphingomonas abieness sp. nov., an endophytic bacterium isolated from Abies koreana.</title>
        <authorList>
            <person name="Jiang L."/>
            <person name="Lee J."/>
        </authorList>
    </citation>
    <scope>NUCLEOTIDE SEQUENCE [LARGE SCALE GENOMIC DNA]</scope>
    <source>
        <strain evidence="7">PAMB 00755</strain>
    </source>
</reference>
<dbReference type="Pfam" id="PF00990">
    <property type="entry name" value="GGDEF"/>
    <property type="match status" value="1"/>
</dbReference>
<dbReference type="PANTHER" id="PTHR45138:SF9">
    <property type="entry name" value="DIGUANYLATE CYCLASE DGCM-RELATED"/>
    <property type="match status" value="1"/>
</dbReference>
<dbReference type="RefSeq" id="WP_270077554.1">
    <property type="nucleotide sequence ID" value="NZ_CP115174.1"/>
</dbReference>
<dbReference type="CDD" id="cd01949">
    <property type="entry name" value="GGDEF"/>
    <property type="match status" value="1"/>
</dbReference>
<evidence type="ECO:0000256" key="1">
    <source>
        <dbReference type="ARBA" id="ARBA00012528"/>
    </source>
</evidence>
<evidence type="ECO:0000313" key="7">
    <source>
        <dbReference type="Proteomes" id="UP001210865"/>
    </source>
</evidence>
<dbReference type="Proteomes" id="UP001210865">
    <property type="component" value="Chromosome"/>
</dbReference>
<evidence type="ECO:0000256" key="3">
    <source>
        <dbReference type="SAM" id="MobiDB-lite"/>
    </source>
</evidence>
<dbReference type="InterPro" id="IPR000160">
    <property type="entry name" value="GGDEF_dom"/>
</dbReference>
<proteinExistence type="predicted"/>
<dbReference type="SMART" id="SM00267">
    <property type="entry name" value="GGDEF"/>
    <property type="match status" value="1"/>
</dbReference>
<evidence type="ECO:0000259" key="5">
    <source>
        <dbReference type="PROSITE" id="PS50887"/>
    </source>
</evidence>
<dbReference type="Gene3D" id="3.30.70.270">
    <property type="match status" value="1"/>
</dbReference>